<dbReference type="Proteomes" id="UP000184301">
    <property type="component" value="Unassembled WGS sequence"/>
</dbReference>
<dbReference type="OrthoDB" id="63027at2"/>
<dbReference type="GO" id="GO:0003677">
    <property type="term" value="F:DNA binding"/>
    <property type="evidence" value="ECO:0007669"/>
    <property type="project" value="UniProtKB-KW"/>
</dbReference>
<evidence type="ECO:0000313" key="6">
    <source>
        <dbReference type="EMBL" id="SHJ54767.1"/>
    </source>
</evidence>
<dbReference type="STRING" id="1121950.SAMN02745243_00832"/>
<dbReference type="GO" id="GO:1901135">
    <property type="term" value="P:carbohydrate derivative metabolic process"/>
    <property type="evidence" value="ECO:0007669"/>
    <property type="project" value="InterPro"/>
</dbReference>
<dbReference type="PROSITE" id="PS51464">
    <property type="entry name" value="SIS"/>
    <property type="match status" value="1"/>
</dbReference>
<dbReference type="Gene3D" id="1.10.10.10">
    <property type="entry name" value="Winged helix-like DNA-binding domain superfamily/Winged helix DNA-binding domain"/>
    <property type="match status" value="1"/>
</dbReference>
<dbReference type="InterPro" id="IPR046348">
    <property type="entry name" value="SIS_dom_sf"/>
</dbReference>
<dbReference type="CDD" id="cd05013">
    <property type="entry name" value="SIS_RpiR"/>
    <property type="match status" value="1"/>
</dbReference>
<evidence type="ECO:0000256" key="1">
    <source>
        <dbReference type="ARBA" id="ARBA00023015"/>
    </source>
</evidence>
<dbReference type="Gene3D" id="3.40.50.10490">
    <property type="entry name" value="Glucose-6-phosphate isomerase like protein, domain 1"/>
    <property type="match status" value="1"/>
</dbReference>
<dbReference type="InterPro" id="IPR035472">
    <property type="entry name" value="RpiR-like_SIS"/>
</dbReference>
<accession>A0A1M6K7B9</accession>
<dbReference type="Pfam" id="PF01418">
    <property type="entry name" value="HTH_6"/>
    <property type="match status" value="1"/>
</dbReference>
<dbReference type="InterPro" id="IPR000281">
    <property type="entry name" value="HTH_RpiR"/>
</dbReference>
<keyword evidence="2" id="KW-0238">DNA-binding</keyword>
<keyword evidence="1" id="KW-0805">Transcription regulation</keyword>
<organism evidence="6 7">
    <name type="scientific">Hespellia stercorisuis DSM 15480</name>
    <dbReference type="NCBI Taxonomy" id="1121950"/>
    <lineage>
        <taxon>Bacteria</taxon>
        <taxon>Bacillati</taxon>
        <taxon>Bacillota</taxon>
        <taxon>Clostridia</taxon>
        <taxon>Lachnospirales</taxon>
        <taxon>Lachnospiraceae</taxon>
        <taxon>Hespellia</taxon>
    </lineage>
</organism>
<dbReference type="InterPro" id="IPR047640">
    <property type="entry name" value="RpiR-like"/>
</dbReference>
<evidence type="ECO:0000313" key="7">
    <source>
        <dbReference type="Proteomes" id="UP000184301"/>
    </source>
</evidence>
<sequence>MAPTAFNHIVKKYDHLTKSEKKLADYIFQHQNDVEYMSIVSLADICNVAEATISRFCRKLDYNGYNEFKLALAKENSLQHEGDYSPNLDDTDDPVISRMQQLFHYDMASLQDTMSLIDSPTITQAVEYLNQAEHVYCIGQGGSMVMAMEAWARFAVVTQKFVWIPDSHMQAMTASLSGEKDVIILFSYSGATKDSLDLLRVAREHHTKIILITHFRNSPAAVYADAILLCGSKEGPLQTGSIAAKLGQLFLIDILYNEYCAINMEETTQNRDTTSLAIATKLL</sequence>
<reference evidence="6 7" key="1">
    <citation type="submission" date="2016-11" db="EMBL/GenBank/DDBJ databases">
        <authorList>
            <person name="Jaros S."/>
            <person name="Januszkiewicz K."/>
            <person name="Wedrychowicz H."/>
        </authorList>
    </citation>
    <scope>NUCLEOTIDE SEQUENCE [LARGE SCALE GENOMIC DNA]</scope>
    <source>
        <strain evidence="6 7">DSM 15480</strain>
    </source>
</reference>
<evidence type="ECO:0000259" key="4">
    <source>
        <dbReference type="PROSITE" id="PS51071"/>
    </source>
</evidence>
<gene>
    <name evidence="6" type="ORF">SAMN02745243_00832</name>
</gene>
<dbReference type="SUPFAM" id="SSF53697">
    <property type="entry name" value="SIS domain"/>
    <property type="match status" value="1"/>
</dbReference>
<dbReference type="GO" id="GO:0003700">
    <property type="term" value="F:DNA-binding transcription factor activity"/>
    <property type="evidence" value="ECO:0007669"/>
    <property type="project" value="InterPro"/>
</dbReference>
<dbReference type="EMBL" id="FQZY01000011">
    <property type="protein sequence ID" value="SHJ54767.1"/>
    <property type="molecule type" value="Genomic_DNA"/>
</dbReference>
<evidence type="ECO:0000256" key="3">
    <source>
        <dbReference type="ARBA" id="ARBA00023163"/>
    </source>
</evidence>
<feature type="domain" description="HTH rpiR-type" evidence="4">
    <location>
        <begin position="3"/>
        <end position="79"/>
    </location>
</feature>
<dbReference type="InterPro" id="IPR036388">
    <property type="entry name" value="WH-like_DNA-bd_sf"/>
</dbReference>
<protein>
    <submittedName>
        <fullName evidence="6">Transcriptional regulator, RpiR family</fullName>
    </submittedName>
</protein>
<keyword evidence="7" id="KW-1185">Reference proteome</keyword>
<dbReference type="Pfam" id="PF01380">
    <property type="entry name" value="SIS"/>
    <property type="match status" value="1"/>
</dbReference>
<proteinExistence type="predicted"/>
<dbReference type="SUPFAM" id="SSF46689">
    <property type="entry name" value="Homeodomain-like"/>
    <property type="match status" value="1"/>
</dbReference>
<dbReference type="InterPro" id="IPR001347">
    <property type="entry name" value="SIS_dom"/>
</dbReference>
<dbReference type="InterPro" id="IPR009057">
    <property type="entry name" value="Homeodomain-like_sf"/>
</dbReference>
<dbReference type="AlphaFoldDB" id="A0A1M6K7B9"/>
<evidence type="ECO:0000256" key="2">
    <source>
        <dbReference type="ARBA" id="ARBA00023125"/>
    </source>
</evidence>
<dbReference type="PANTHER" id="PTHR30514">
    <property type="entry name" value="GLUCOKINASE"/>
    <property type="match status" value="1"/>
</dbReference>
<dbReference type="PANTHER" id="PTHR30514:SF1">
    <property type="entry name" value="HTH-TYPE TRANSCRIPTIONAL REGULATOR HEXR-RELATED"/>
    <property type="match status" value="1"/>
</dbReference>
<dbReference type="GO" id="GO:0097367">
    <property type="term" value="F:carbohydrate derivative binding"/>
    <property type="evidence" value="ECO:0007669"/>
    <property type="project" value="InterPro"/>
</dbReference>
<dbReference type="PROSITE" id="PS51071">
    <property type="entry name" value="HTH_RPIR"/>
    <property type="match status" value="1"/>
</dbReference>
<feature type="domain" description="SIS" evidence="5">
    <location>
        <begin position="125"/>
        <end position="265"/>
    </location>
</feature>
<keyword evidence="3" id="KW-0804">Transcription</keyword>
<name>A0A1M6K7B9_9FIRM</name>
<evidence type="ECO:0000259" key="5">
    <source>
        <dbReference type="PROSITE" id="PS51464"/>
    </source>
</evidence>
<dbReference type="RefSeq" id="WP_073105651.1">
    <property type="nucleotide sequence ID" value="NZ_FQZY01000011.1"/>
</dbReference>